<sequence length="73" mass="8178">MTEEIAMLAMVAILVALAVLGPLAGADSRDGLDWARNNFWMRRRAALEPVADRTVETARHNRVREHRTIPAAR</sequence>
<comment type="caution">
    <text evidence="1">The sequence shown here is derived from an EMBL/GenBank/DDBJ whole genome shotgun (WGS) entry which is preliminary data.</text>
</comment>
<name>A0ABP8UPC1_9ACTN</name>
<gene>
    <name evidence="1" type="ORF">GCM10023196_088740</name>
</gene>
<dbReference type="EMBL" id="BAABHK010000018">
    <property type="protein sequence ID" value="GAA4636931.1"/>
    <property type="molecule type" value="Genomic_DNA"/>
</dbReference>
<evidence type="ECO:0000313" key="2">
    <source>
        <dbReference type="Proteomes" id="UP001501442"/>
    </source>
</evidence>
<protein>
    <submittedName>
        <fullName evidence="1">Uncharacterized protein</fullName>
    </submittedName>
</protein>
<evidence type="ECO:0000313" key="1">
    <source>
        <dbReference type="EMBL" id="GAA4636931.1"/>
    </source>
</evidence>
<accession>A0ABP8UPC1</accession>
<dbReference type="Proteomes" id="UP001501442">
    <property type="component" value="Unassembled WGS sequence"/>
</dbReference>
<keyword evidence="2" id="KW-1185">Reference proteome</keyword>
<proteinExistence type="predicted"/>
<dbReference type="RefSeq" id="WP_345439910.1">
    <property type="nucleotide sequence ID" value="NZ_BAABHK010000018.1"/>
</dbReference>
<organism evidence="1 2">
    <name type="scientific">Actinoallomurus vinaceus</name>
    <dbReference type="NCBI Taxonomy" id="1080074"/>
    <lineage>
        <taxon>Bacteria</taxon>
        <taxon>Bacillati</taxon>
        <taxon>Actinomycetota</taxon>
        <taxon>Actinomycetes</taxon>
        <taxon>Streptosporangiales</taxon>
        <taxon>Thermomonosporaceae</taxon>
        <taxon>Actinoallomurus</taxon>
    </lineage>
</organism>
<reference evidence="2" key="1">
    <citation type="journal article" date="2019" name="Int. J. Syst. Evol. Microbiol.">
        <title>The Global Catalogue of Microorganisms (GCM) 10K type strain sequencing project: providing services to taxonomists for standard genome sequencing and annotation.</title>
        <authorList>
            <consortium name="The Broad Institute Genomics Platform"/>
            <consortium name="The Broad Institute Genome Sequencing Center for Infectious Disease"/>
            <person name="Wu L."/>
            <person name="Ma J."/>
        </authorList>
    </citation>
    <scope>NUCLEOTIDE SEQUENCE [LARGE SCALE GENOMIC DNA]</scope>
    <source>
        <strain evidence="2">JCM 17939</strain>
    </source>
</reference>